<evidence type="ECO:0000256" key="3">
    <source>
        <dbReference type="ARBA" id="ARBA00022806"/>
    </source>
</evidence>
<dbReference type="InterPro" id="IPR050079">
    <property type="entry name" value="DEAD_box_RNA_helicase"/>
</dbReference>
<dbReference type="InterPro" id="IPR044742">
    <property type="entry name" value="DEAD/DEAH_RhlB"/>
</dbReference>
<feature type="domain" description="Helicase ATP-binding" evidence="7">
    <location>
        <begin position="137"/>
        <end position="315"/>
    </location>
</feature>
<evidence type="ECO:0000313" key="10">
    <source>
        <dbReference type="Proteomes" id="UP000324585"/>
    </source>
</evidence>
<dbReference type="Pfam" id="PF00271">
    <property type="entry name" value="Helicase_C"/>
    <property type="match status" value="1"/>
</dbReference>
<dbReference type="SMART" id="SM00487">
    <property type="entry name" value="DEXDc"/>
    <property type="match status" value="1"/>
</dbReference>
<sequence>MAGMEQVSAWCEAARFAPRTSARQAKVCVWCSPARRAALCAPAGAPRGRAVVHGHGLRWRLVREQYGLRCVDEKHAGREAEAQEVNGAGAEGGPENDAPGLSFDEMGRDSRPLSEKTRRLLQSRGFERPTLVQARAFDPITEGRNVVLRAVTGTGKTLAYALPIVERLVQEKQQGILTGKGPFAVILVPTRELALQVLEDLEYFALPHGLSTCCMIGSVPKTQQLRQLRAGVDIAIGTPGRVQDHLSTERLNLIDARFAVLDEADEMFDLGFGPEVDSILLNTTARVRQTILVSATIPKWVETVAARFQKAPVLVNCVTENENRTPERVTHYAVQVPEDLDSRTAMASEFLESFLPLNYGEQSAGSSGDQEDEVRSKRAIVFVDSQSEANALGKPGMLARPAIPLHGGLSQLTREQRLARFKRFRRQPATLVATNVASRGLDIANIELVIQCRLPRDKENYIHRVGRTARAGRAGTSIVFFSESEMPALNELCAQTRVRMNVLKPTRDMIERAKRKLGWRLQQVEQNMELLPWLDDEERAALEADEFKRTLSQPTVRQTMGISGRYDPRYNKYVKGVRRR</sequence>
<accession>A0A5J4YRM0</accession>
<evidence type="ECO:0000256" key="4">
    <source>
        <dbReference type="ARBA" id="ARBA00022840"/>
    </source>
</evidence>
<feature type="domain" description="Helicase C-terminal" evidence="8">
    <location>
        <begin position="369"/>
        <end position="510"/>
    </location>
</feature>
<comment type="caution">
    <text evidence="9">The sequence shown here is derived from an EMBL/GenBank/DDBJ whole genome shotgun (WGS) entry which is preliminary data.</text>
</comment>
<protein>
    <submittedName>
        <fullName evidence="9">ATP-dependent RNA helicase DDX50</fullName>
    </submittedName>
</protein>
<dbReference type="PROSITE" id="PS51192">
    <property type="entry name" value="HELICASE_ATP_BIND_1"/>
    <property type="match status" value="1"/>
</dbReference>
<dbReference type="AlphaFoldDB" id="A0A5J4YRM0"/>
<dbReference type="CDD" id="cd18787">
    <property type="entry name" value="SF2_C_DEAD"/>
    <property type="match status" value="1"/>
</dbReference>
<evidence type="ECO:0000259" key="7">
    <source>
        <dbReference type="PROSITE" id="PS51192"/>
    </source>
</evidence>
<feature type="region of interest" description="Disordered" evidence="6">
    <location>
        <begin position="79"/>
        <end position="114"/>
    </location>
</feature>
<organism evidence="9 10">
    <name type="scientific">Porphyridium purpureum</name>
    <name type="common">Red alga</name>
    <name type="synonym">Porphyridium cruentum</name>
    <dbReference type="NCBI Taxonomy" id="35688"/>
    <lineage>
        <taxon>Eukaryota</taxon>
        <taxon>Rhodophyta</taxon>
        <taxon>Bangiophyceae</taxon>
        <taxon>Porphyridiales</taxon>
        <taxon>Porphyridiaceae</taxon>
        <taxon>Porphyridium</taxon>
    </lineage>
</organism>
<dbReference type="GO" id="GO:0003724">
    <property type="term" value="F:RNA helicase activity"/>
    <property type="evidence" value="ECO:0007669"/>
    <property type="project" value="TreeGrafter"/>
</dbReference>
<dbReference type="SUPFAM" id="SSF52540">
    <property type="entry name" value="P-loop containing nucleoside triphosphate hydrolases"/>
    <property type="match status" value="2"/>
</dbReference>
<comment type="similarity">
    <text evidence="5">Belongs to the DEAD box helicase family.</text>
</comment>
<name>A0A5J4YRM0_PORPP</name>
<evidence type="ECO:0000256" key="1">
    <source>
        <dbReference type="ARBA" id="ARBA00022741"/>
    </source>
</evidence>
<dbReference type="GO" id="GO:0005524">
    <property type="term" value="F:ATP binding"/>
    <property type="evidence" value="ECO:0007669"/>
    <property type="project" value="UniProtKB-KW"/>
</dbReference>
<keyword evidence="1 5" id="KW-0547">Nucleotide-binding</keyword>
<dbReference type="Gene3D" id="3.40.50.300">
    <property type="entry name" value="P-loop containing nucleotide triphosphate hydrolases"/>
    <property type="match status" value="2"/>
</dbReference>
<dbReference type="PROSITE" id="PS51194">
    <property type="entry name" value="HELICASE_CTER"/>
    <property type="match status" value="1"/>
</dbReference>
<dbReference type="Pfam" id="PF00270">
    <property type="entry name" value="DEAD"/>
    <property type="match status" value="1"/>
</dbReference>
<dbReference type="PANTHER" id="PTHR47959">
    <property type="entry name" value="ATP-DEPENDENT RNA HELICASE RHLE-RELATED"/>
    <property type="match status" value="1"/>
</dbReference>
<dbReference type="GO" id="GO:0003676">
    <property type="term" value="F:nucleic acid binding"/>
    <property type="evidence" value="ECO:0007669"/>
    <property type="project" value="InterPro"/>
</dbReference>
<gene>
    <name evidence="9" type="ORF">FVE85_3903</name>
</gene>
<proteinExistence type="inferred from homology"/>
<evidence type="ECO:0000313" key="9">
    <source>
        <dbReference type="EMBL" id="KAA8493928.1"/>
    </source>
</evidence>
<evidence type="ECO:0000256" key="2">
    <source>
        <dbReference type="ARBA" id="ARBA00022801"/>
    </source>
</evidence>
<dbReference type="InterPro" id="IPR027417">
    <property type="entry name" value="P-loop_NTPase"/>
</dbReference>
<dbReference type="InterPro" id="IPR011545">
    <property type="entry name" value="DEAD/DEAH_box_helicase_dom"/>
</dbReference>
<dbReference type="GO" id="GO:0005829">
    <property type="term" value="C:cytosol"/>
    <property type="evidence" value="ECO:0007669"/>
    <property type="project" value="TreeGrafter"/>
</dbReference>
<dbReference type="EMBL" id="VRMN01000005">
    <property type="protein sequence ID" value="KAA8493928.1"/>
    <property type="molecule type" value="Genomic_DNA"/>
</dbReference>
<dbReference type="CDD" id="cd00268">
    <property type="entry name" value="DEADc"/>
    <property type="match status" value="1"/>
</dbReference>
<dbReference type="InterPro" id="IPR014001">
    <property type="entry name" value="Helicase_ATP-bd"/>
</dbReference>
<keyword evidence="4 5" id="KW-0067">ATP-binding</keyword>
<keyword evidence="2 5" id="KW-0378">Hydrolase</keyword>
<dbReference type="GO" id="GO:0016787">
    <property type="term" value="F:hydrolase activity"/>
    <property type="evidence" value="ECO:0007669"/>
    <property type="project" value="UniProtKB-KW"/>
</dbReference>
<dbReference type="OrthoDB" id="4255at2759"/>
<keyword evidence="3 5" id="KW-0347">Helicase</keyword>
<dbReference type="InterPro" id="IPR001650">
    <property type="entry name" value="Helicase_C-like"/>
</dbReference>
<evidence type="ECO:0000256" key="6">
    <source>
        <dbReference type="SAM" id="MobiDB-lite"/>
    </source>
</evidence>
<evidence type="ECO:0000259" key="8">
    <source>
        <dbReference type="PROSITE" id="PS51194"/>
    </source>
</evidence>
<dbReference type="PANTHER" id="PTHR47959:SF1">
    <property type="entry name" value="ATP-DEPENDENT RNA HELICASE DBPA"/>
    <property type="match status" value="1"/>
</dbReference>
<dbReference type="InterPro" id="IPR000629">
    <property type="entry name" value="RNA-helicase_DEAD-box_CS"/>
</dbReference>
<feature type="compositionally biased region" description="Basic and acidic residues" evidence="6">
    <location>
        <begin position="105"/>
        <end position="114"/>
    </location>
</feature>
<evidence type="ECO:0000256" key="5">
    <source>
        <dbReference type="RuleBase" id="RU000492"/>
    </source>
</evidence>
<keyword evidence="10" id="KW-1185">Reference proteome</keyword>
<dbReference type="SMART" id="SM00490">
    <property type="entry name" value="HELICc"/>
    <property type="match status" value="1"/>
</dbReference>
<dbReference type="PROSITE" id="PS00039">
    <property type="entry name" value="DEAD_ATP_HELICASE"/>
    <property type="match status" value="1"/>
</dbReference>
<dbReference type="Proteomes" id="UP000324585">
    <property type="component" value="Unassembled WGS sequence"/>
</dbReference>
<reference evidence="10" key="1">
    <citation type="journal article" date="2019" name="Nat. Commun.">
        <title>Expansion of phycobilisome linker gene families in mesophilic red algae.</title>
        <authorList>
            <person name="Lee J."/>
            <person name="Kim D."/>
            <person name="Bhattacharya D."/>
            <person name="Yoon H.S."/>
        </authorList>
    </citation>
    <scope>NUCLEOTIDE SEQUENCE [LARGE SCALE GENOMIC DNA]</scope>
    <source>
        <strain evidence="10">CCMP 1328</strain>
    </source>
</reference>